<dbReference type="Pfam" id="PF08530">
    <property type="entry name" value="PepX_C"/>
    <property type="match status" value="1"/>
</dbReference>
<evidence type="ECO:0000313" key="4">
    <source>
        <dbReference type="EMBL" id="RXV67927.1"/>
    </source>
</evidence>
<dbReference type="InterPro" id="IPR029058">
    <property type="entry name" value="AB_hydrolase_fold"/>
</dbReference>
<name>A0A4Q2AEV8_9BURK</name>
<evidence type="ECO:0000256" key="2">
    <source>
        <dbReference type="SAM" id="MobiDB-lite"/>
    </source>
</evidence>
<comment type="caution">
    <text evidence="4">The sequence shown here is derived from an EMBL/GenBank/DDBJ whole genome shotgun (WGS) entry which is preliminary data.</text>
</comment>
<feature type="region of interest" description="Disordered" evidence="2">
    <location>
        <begin position="36"/>
        <end position="70"/>
    </location>
</feature>
<dbReference type="SUPFAM" id="SSF53474">
    <property type="entry name" value="alpha/beta-Hydrolases"/>
    <property type="match status" value="1"/>
</dbReference>
<sequence>MEKTQRAGIHPSFMRGIRLLILLVPIAVQLAGCGDDETSSPRTLSGVNQPSMPSQTTQPGTVTTAPAPAPFAPPTPVADVGAQYERSPTGLPYPKLATLYPGHDGPTVDDGMILPWLSMRPPLKLNVMVQTPFDTDQDGKPDRIALRIVQPAEVAEGLKTPVIVRPSVYYADPDYATKQRAPFLGEAEYLRMGFTIVYADSIGTNQSDGCWSVMDRTEREAMASVVRWLTGDPVAPGYDAQGQPVAASWSTGHVAMEGISYGGTLPTMVAATGVPGLEAIVPVDGISSGYDYFRYNGVKGDMIQLGPYMQLQQSTARASICEPARLKAVTDSDDRTYAYNDFWKSRNTLSLVDQIQAATLIAQGQADNNVKTKNAMQLYDALYRARKPVQLWLHSRDHNDPAWQKEWQKQILMWYSRYLFGVNNGVEKQPTYVRETPAGDIPSGTTLNPQPGDTSNSLIGHCYNPDHSTRDCIPTGELFIKEDAWPKTVDTSYYLHDNGRVGGLLTPSTTDGTQAVSVDFSKAAAVTYETKPLANATRYAGAIRVVMRGRFTPAVTNIKATLSVDGHDVTYGWANPRFYKGLDVAQTIAPNTDYGFSLEMMPRDFTVMPGSKVKLKLEGYQGTALVTLDLSNTTLEMPVVPKAHVAAVMVAK</sequence>
<accession>A0A4Q2AEV8</accession>
<evidence type="ECO:0000256" key="1">
    <source>
        <dbReference type="ARBA" id="ARBA00022801"/>
    </source>
</evidence>
<dbReference type="RefSeq" id="WP_129515560.1">
    <property type="nucleotide sequence ID" value="NZ_QWEX01000002.1"/>
</dbReference>
<feature type="compositionally biased region" description="Polar residues" evidence="2">
    <location>
        <begin position="40"/>
        <end position="52"/>
    </location>
</feature>
<feature type="domain" description="Xaa-Pro dipeptidyl-peptidase C-terminal" evidence="3">
    <location>
        <begin position="412"/>
        <end position="636"/>
    </location>
</feature>
<dbReference type="AlphaFoldDB" id="A0A4Q2AEV8"/>
<dbReference type="Gene3D" id="2.60.120.260">
    <property type="entry name" value="Galactose-binding domain-like"/>
    <property type="match status" value="1"/>
</dbReference>
<proteinExistence type="predicted"/>
<dbReference type="InterPro" id="IPR013736">
    <property type="entry name" value="Xaa-Pro_dipept_C"/>
</dbReference>
<reference evidence="4 5" key="1">
    <citation type="submission" date="2018-08" db="EMBL/GenBank/DDBJ databases">
        <title>Mountain-cultivated ginseng endophyte, Burkholderia stabilis and its activity against ginseng root rot disease.</title>
        <authorList>
            <person name="Tapan Kumar M."/>
            <person name="Bae H."/>
            <person name="Shanmugam G."/>
            <person name="Jeon J."/>
        </authorList>
    </citation>
    <scope>NUCLEOTIDE SEQUENCE [LARGE SCALE GENOMIC DNA]</scope>
    <source>
        <strain evidence="4 5">EB159</strain>
    </source>
</reference>
<organism evidence="4 5">
    <name type="scientific">Burkholderia stabilis</name>
    <dbReference type="NCBI Taxonomy" id="95485"/>
    <lineage>
        <taxon>Bacteria</taxon>
        <taxon>Pseudomonadati</taxon>
        <taxon>Pseudomonadota</taxon>
        <taxon>Betaproteobacteria</taxon>
        <taxon>Burkholderiales</taxon>
        <taxon>Burkholderiaceae</taxon>
        <taxon>Burkholderia</taxon>
        <taxon>Burkholderia cepacia complex</taxon>
    </lineage>
</organism>
<dbReference type="Gene3D" id="3.40.50.1820">
    <property type="entry name" value="alpha/beta hydrolase"/>
    <property type="match status" value="2"/>
</dbReference>
<dbReference type="NCBIfam" id="NF003782">
    <property type="entry name" value="PRK05371.1-3"/>
    <property type="match status" value="1"/>
</dbReference>
<dbReference type="SMART" id="SM00939">
    <property type="entry name" value="PepX_C"/>
    <property type="match status" value="1"/>
</dbReference>
<protein>
    <submittedName>
        <fullName evidence="4">Xaa-Pro dipeptidyl-peptidase</fullName>
        <ecNumber evidence="4">3.4.14.11</ecNumber>
    </submittedName>
</protein>
<dbReference type="Proteomes" id="UP000289650">
    <property type="component" value="Unassembled WGS sequence"/>
</dbReference>
<gene>
    <name evidence="4" type="ORF">D1006_22140</name>
</gene>
<evidence type="ECO:0000313" key="5">
    <source>
        <dbReference type="Proteomes" id="UP000289650"/>
    </source>
</evidence>
<feature type="compositionally biased region" description="Low complexity" evidence="2">
    <location>
        <begin position="53"/>
        <end position="66"/>
    </location>
</feature>
<evidence type="ECO:0000259" key="3">
    <source>
        <dbReference type="SMART" id="SM00939"/>
    </source>
</evidence>
<dbReference type="SUPFAM" id="SSF49785">
    <property type="entry name" value="Galactose-binding domain-like"/>
    <property type="match status" value="1"/>
</dbReference>
<dbReference type="InterPro" id="IPR000383">
    <property type="entry name" value="Xaa-Pro-like_dom"/>
</dbReference>
<keyword evidence="1 4" id="KW-0378">Hydrolase</keyword>
<dbReference type="EMBL" id="QWEX01000002">
    <property type="protein sequence ID" value="RXV67927.1"/>
    <property type="molecule type" value="Genomic_DNA"/>
</dbReference>
<dbReference type="GO" id="GO:0008239">
    <property type="term" value="F:dipeptidyl-peptidase activity"/>
    <property type="evidence" value="ECO:0007669"/>
    <property type="project" value="UniProtKB-EC"/>
</dbReference>
<dbReference type="InterPro" id="IPR008979">
    <property type="entry name" value="Galactose-bd-like_sf"/>
</dbReference>
<dbReference type="EC" id="3.4.14.11" evidence="4"/>
<dbReference type="OrthoDB" id="9806163at2"/>
<dbReference type="Pfam" id="PF02129">
    <property type="entry name" value="Peptidase_S15"/>
    <property type="match status" value="1"/>
</dbReference>